<reference evidence="11" key="2">
    <citation type="journal article" date="2009" name="Curr. Biol.">
        <title>Highly selective tuning of a silkworm olfactory receptor to a key mulberry leaf volatile.</title>
        <authorList>
            <person name="Tanaka K."/>
            <person name="Uda Y."/>
            <person name="Ono Y."/>
            <person name="Nakagawa T."/>
            <person name="Suwa M."/>
            <person name="Yamaoka R."/>
            <person name="Touhara K."/>
        </authorList>
    </citation>
    <scope>NUCLEOTIDE SEQUENCE</scope>
</reference>
<proteinExistence type="inferred from homology"/>
<keyword evidence="5 10" id="KW-0552">Olfaction</keyword>
<keyword evidence="3 10" id="KW-0716">Sensory transduction</keyword>
<reference evidence="13" key="1">
    <citation type="journal article" date="2008" name="Insect Biochem. Mol. Biol.">
        <title>The genome of a lepidopteran model insect, the silkworm Bombyx mori.</title>
        <authorList>
            <consortium name="International Silkworm Genome Consortium"/>
        </authorList>
    </citation>
    <scope>NUCLEOTIDE SEQUENCE [LARGE SCALE GENOMIC DNA]</scope>
    <source>
        <strain evidence="13">p50T</strain>
    </source>
</reference>
<keyword evidence="2" id="KW-1003">Cell membrane</keyword>
<dbReference type="KEGG" id="bmor:100379195"/>
<evidence type="ECO:0000256" key="6">
    <source>
        <dbReference type="ARBA" id="ARBA00022989"/>
    </source>
</evidence>
<dbReference type="OrthoDB" id="8191658at2759"/>
<evidence type="ECO:0000256" key="1">
    <source>
        <dbReference type="ARBA" id="ARBA00004651"/>
    </source>
</evidence>
<dbReference type="GO" id="GO:0005886">
    <property type="term" value="C:plasma membrane"/>
    <property type="evidence" value="ECO:0007669"/>
    <property type="project" value="UniProtKB-SubCell"/>
</dbReference>
<evidence type="ECO:0000256" key="7">
    <source>
        <dbReference type="ARBA" id="ARBA00023136"/>
    </source>
</evidence>
<sequence>MDTNPSAAGDSVAPHLRRLRQVGFCQLDPTSQSRRPILALMHRVYHRLVLAATVLYIFEQLTYAYQARNDMERLSRVLFLMLCHLTCIAKQFVFHSDADKINQLVVGLDDALCNQPVETHRLLLLETSRRAARLLMLYSGCAVSTCILWAVFPLLDQLRGRTVEFAFWIPIDYRHNAFQFAVVLAYAFYSTSLVAVANTTMDAFIATVLYQCTTQLRILRMNFESLPERAYALSRKTRQDYHTVTHELLVDCLLHYKKITETCNLLEQIFGKAILVQFGVGGWILCMAAYQIVDMEILSIEFASTALFMGCILTELFLYCYYGNEVTVQSGLVSESVYAMSWLSLCPRERRALVVVLERARRPLRPAAGRVVPLTLNTYLKILKSSYSFYAVLRQTK</sequence>
<keyword evidence="4 10" id="KW-0812">Transmembrane</keyword>
<evidence type="ECO:0000256" key="8">
    <source>
        <dbReference type="ARBA" id="ARBA00023170"/>
    </source>
</evidence>
<dbReference type="Pfam" id="PF02949">
    <property type="entry name" value="7tm_6"/>
    <property type="match status" value="1"/>
</dbReference>
<evidence type="ECO:0000313" key="12">
    <source>
        <dbReference type="EnsemblMetazoa" id="NP_001166611.1"/>
    </source>
</evidence>
<evidence type="ECO:0000256" key="9">
    <source>
        <dbReference type="ARBA" id="ARBA00023224"/>
    </source>
</evidence>
<evidence type="ECO:0000256" key="3">
    <source>
        <dbReference type="ARBA" id="ARBA00022606"/>
    </source>
</evidence>
<dbReference type="GO" id="GO:0004984">
    <property type="term" value="F:olfactory receptor activity"/>
    <property type="evidence" value="ECO:0007669"/>
    <property type="project" value="InterPro"/>
</dbReference>
<dbReference type="EnsemblMetazoa" id="NM_001173140.1">
    <property type="protein sequence ID" value="NP_001166611.1"/>
    <property type="gene ID" value="GeneID_100379195"/>
</dbReference>
<feature type="transmembrane region" description="Helical" evidence="10">
    <location>
        <begin position="176"/>
        <end position="197"/>
    </location>
</feature>
<dbReference type="EMBL" id="AB472136">
    <property type="protein sequence ID" value="BAH66353.1"/>
    <property type="molecule type" value="Genomic_DNA"/>
</dbReference>
<dbReference type="GO" id="GO:0007165">
    <property type="term" value="P:signal transduction"/>
    <property type="evidence" value="ECO:0007669"/>
    <property type="project" value="UniProtKB-KW"/>
</dbReference>
<comment type="subcellular location">
    <subcellularLocation>
        <location evidence="1 10">Cell membrane</location>
        <topology evidence="1 10">Multi-pass membrane protein</topology>
    </subcellularLocation>
</comment>
<dbReference type="PANTHER" id="PTHR21137">
    <property type="entry name" value="ODORANT RECEPTOR"/>
    <property type="match status" value="1"/>
</dbReference>
<keyword evidence="13" id="KW-1185">Reference proteome</keyword>
<keyword evidence="9 10" id="KW-0807">Transducer</keyword>
<dbReference type="AlphaFoldDB" id="C4B7Y7"/>
<keyword evidence="6 10" id="KW-1133">Transmembrane helix</keyword>
<feature type="transmembrane region" description="Helical" evidence="10">
    <location>
        <begin position="299"/>
        <end position="322"/>
    </location>
</feature>
<dbReference type="Proteomes" id="UP000005204">
    <property type="component" value="Unassembled WGS sequence"/>
</dbReference>
<name>C4B7Y7_BOMMO</name>
<accession>C4B7Y7</accession>
<feature type="transmembrane region" description="Helical" evidence="10">
    <location>
        <begin position="274"/>
        <end position="293"/>
    </location>
</feature>
<dbReference type="InterPro" id="IPR004117">
    <property type="entry name" value="7tm6_olfct_rcpt"/>
</dbReference>
<evidence type="ECO:0000256" key="2">
    <source>
        <dbReference type="ARBA" id="ARBA00022475"/>
    </source>
</evidence>
<dbReference type="GO" id="GO:0005549">
    <property type="term" value="F:odorant binding"/>
    <property type="evidence" value="ECO:0007669"/>
    <property type="project" value="InterPro"/>
</dbReference>
<evidence type="ECO:0000256" key="4">
    <source>
        <dbReference type="ARBA" id="ARBA00022692"/>
    </source>
</evidence>
<keyword evidence="7 10" id="KW-0472">Membrane</keyword>
<dbReference type="PANTHER" id="PTHR21137:SF35">
    <property type="entry name" value="ODORANT RECEPTOR 19A-RELATED"/>
    <property type="match status" value="1"/>
</dbReference>
<evidence type="ECO:0000313" key="13">
    <source>
        <dbReference type="Proteomes" id="UP000005204"/>
    </source>
</evidence>
<protein>
    <recommendedName>
        <fullName evidence="10">Odorant receptor</fullName>
    </recommendedName>
</protein>
<organism evidence="11">
    <name type="scientific">Bombyx mori</name>
    <name type="common">Silk moth</name>
    <dbReference type="NCBI Taxonomy" id="7091"/>
    <lineage>
        <taxon>Eukaryota</taxon>
        <taxon>Metazoa</taxon>
        <taxon>Ecdysozoa</taxon>
        <taxon>Arthropoda</taxon>
        <taxon>Hexapoda</taxon>
        <taxon>Insecta</taxon>
        <taxon>Pterygota</taxon>
        <taxon>Neoptera</taxon>
        <taxon>Endopterygota</taxon>
        <taxon>Lepidoptera</taxon>
        <taxon>Glossata</taxon>
        <taxon>Ditrysia</taxon>
        <taxon>Bombycoidea</taxon>
        <taxon>Bombycidae</taxon>
        <taxon>Bombycinae</taxon>
        <taxon>Bombyx</taxon>
    </lineage>
</organism>
<reference evidence="12" key="3">
    <citation type="submission" date="2022-06" db="UniProtKB">
        <authorList>
            <consortium name="EnsemblMetazoa"/>
        </authorList>
    </citation>
    <scope>IDENTIFICATION</scope>
    <source>
        <strain evidence="12">p50T (Dazao)</strain>
    </source>
</reference>
<gene>
    <name evidence="12" type="primary">100379195</name>
</gene>
<evidence type="ECO:0000256" key="10">
    <source>
        <dbReference type="RuleBase" id="RU351113"/>
    </source>
</evidence>
<feature type="transmembrane region" description="Helical" evidence="10">
    <location>
        <begin position="135"/>
        <end position="155"/>
    </location>
</feature>
<comment type="caution">
    <text evidence="10">Lacks conserved residue(s) required for the propagation of feature annotation.</text>
</comment>
<keyword evidence="8 10" id="KW-0675">Receptor</keyword>
<evidence type="ECO:0000313" key="11">
    <source>
        <dbReference type="EMBL" id="BAH66353.1"/>
    </source>
</evidence>
<evidence type="ECO:0000256" key="5">
    <source>
        <dbReference type="ARBA" id="ARBA00022725"/>
    </source>
</evidence>
<comment type="similarity">
    <text evidence="10">Belongs to the insect chemoreceptor superfamily. Heteromeric odorant receptor channel (TC 1.A.69) family.</text>
</comment>